<reference evidence="2 3" key="1">
    <citation type="journal article" date="2023" name="Microorganisms">
        <title>Thiorhodovibrio frisius and Trv. litoralis spp. nov., Two Novel Members from a Clade of Fastidious Purple Sulfur Bacteria That Exhibit Unique Red-Shifted Light-Harvesting Capabilities.</title>
        <authorList>
            <person name="Methner A."/>
            <person name="Kuzyk S.B."/>
            <person name="Petersen J."/>
            <person name="Bauer S."/>
            <person name="Brinkmann H."/>
            <person name="Sichau K."/>
            <person name="Wanner G."/>
            <person name="Wolf J."/>
            <person name="Neumann-Schaal M."/>
            <person name="Henke P."/>
            <person name="Tank M."/>
            <person name="Sproer C."/>
            <person name="Bunk B."/>
            <person name="Overmann J."/>
        </authorList>
    </citation>
    <scope>NUCLEOTIDE SEQUENCE [LARGE SCALE GENOMIC DNA]</scope>
    <source>
        <strain evidence="2 3">DSM 6702</strain>
    </source>
</reference>
<keyword evidence="1" id="KW-1133">Transmembrane helix</keyword>
<dbReference type="InterPro" id="IPR059173">
    <property type="entry name" value="TraA_dom"/>
</dbReference>
<organism evidence="2 3">
    <name type="scientific">Thiorhodovibrio winogradskyi</name>
    <dbReference type="NCBI Taxonomy" id="77007"/>
    <lineage>
        <taxon>Bacteria</taxon>
        <taxon>Pseudomonadati</taxon>
        <taxon>Pseudomonadota</taxon>
        <taxon>Gammaproteobacteria</taxon>
        <taxon>Chromatiales</taxon>
        <taxon>Chromatiaceae</taxon>
        <taxon>Thiorhodovibrio</taxon>
    </lineage>
</organism>
<dbReference type="EMBL" id="CP121472">
    <property type="protein sequence ID" value="WPL15730.1"/>
    <property type="molecule type" value="Genomic_DNA"/>
</dbReference>
<proteinExistence type="predicted"/>
<dbReference type="Pfam" id="PF04956">
    <property type="entry name" value="TrbC"/>
    <property type="match status" value="1"/>
</dbReference>
<evidence type="ECO:0000256" key="1">
    <source>
        <dbReference type="SAM" id="Phobius"/>
    </source>
</evidence>
<evidence type="ECO:0000313" key="2">
    <source>
        <dbReference type="EMBL" id="WPL15730.1"/>
    </source>
</evidence>
<keyword evidence="1" id="KW-0472">Membrane</keyword>
<keyword evidence="3" id="KW-1185">Reference proteome</keyword>
<feature type="transmembrane region" description="Helical" evidence="1">
    <location>
        <begin position="59"/>
        <end position="80"/>
    </location>
</feature>
<accession>A0ABZ0S8B3</accession>
<protein>
    <submittedName>
        <fullName evidence="2">TrbC/VIRB2 family protein</fullName>
    </submittedName>
</protein>
<dbReference type="NCBIfam" id="NF041281">
    <property type="entry name" value="TraA_gammapb"/>
    <property type="match status" value="1"/>
</dbReference>
<sequence>MTTAPTQSHPEIATPSMSSRPLLHAALLGAPLLVLLLPDTALAGAGGTEFQATYDMLIGWMTGLLGRIIAVSFIIVGLIAGVARQSIMSFAIGIAAGLGLFMAPDIVDAVVSATLPIV</sequence>
<dbReference type="InterPro" id="IPR007039">
    <property type="entry name" value="TrbC/VirB2"/>
</dbReference>
<dbReference type="Proteomes" id="UP001432180">
    <property type="component" value="Chromosome"/>
</dbReference>
<evidence type="ECO:0000313" key="3">
    <source>
        <dbReference type="Proteomes" id="UP001432180"/>
    </source>
</evidence>
<name>A0ABZ0S8B3_9GAMM</name>
<keyword evidence="1" id="KW-0812">Transmembrane</keyword>
<gene>
    <name evidence="2" type="ORF">Thiowin_00647</name>
</gene>
<feature type="transmembrane region" description="Helical" evidence="1">
    <location>
        <begin position="87"/>
        <end position="107"/>
    </location>
</feature>
<dbReference type="RefSeq" id="WP_328986285.1">
    <property type="nucleotide sequence ID" value="NZ_CP121472.1"/>
</dbReference>